<organism evidence="2 3">
    <name type="scientific">Adineta steineri</name>
    <dbReference type="NCBI Taxonomy" id="433720"/>
    <lineage>
        <taxon>Eukaryota</taxon>
        <taxon>Metazoa</taxon>
        <taxon>Spiralia</taxon>
        <taxon>Gnathifera</taxon>
        <taxon>Rotifera</taxon>
        <taxon>Eurotatoria</taxon>
        <taxon>Bdelloidea</taxon>
        <taxon>Adinetida</taxon>
        <taxon>Adinetidae</taxon>
        <taxon>Adineta</taxon>
    </lineage>
</organism>
<dbReference type="Proteomes" id="UP000663860">
    <property type="component" value="Unassembled WGS sequence"/>
</dbReference>
<protein>
    <submittedName>
        <fullName evidence="2">Uncharacterized protein</fullName>
    </submittedName>
</protein>
<evidence type="ECO:0000313" key="3">
    <source>
        <dbReference type="Proteomes" id="UP000663860"/>
    </source>
</evidence>
<dbReference type="AlphaFoldDB" id="A0A815P9G4"/>
<comment type="caution">
    <text evidence="2">The sequence shown here is derived from an EMBL/GenBank/DDBJ whole genome shotgun (WGS) entry which is preliminary data.</text>
</comment>
<evidence type="ECO:0000313" key="2">
    <source>
        <dbReference type="EMBL" id="CAF1446105.1"/>
    </source>
</evidence>
<feature type="compositionally biased region" description="Polar residues" evidence="1">
    <location>
        <begin position="83"/>
        <end position="92"/>
    </location>
</feature>
<gene>
    <name evidence="2" type="ORF">IZO911_LOCUS42090</name>
</gene>
<name>A0A815P9G4_9BILA</name>
<dbReference type="EMBL" id="CAJNOE010001728">
    <property type="protein sequence ID" value="CAF1446105.1"/>
    <property type="molecule type" value="Genomic_DNA"/>
</dbReference>
<reference evidence="2" key="1">
    <citation type="submission" date="2021-02" db="EMBL/GenBank/DDBJ databases">
        <authorList>
            <person name="Nowell W R."/>
        </authorList>
    </citation>
    <scope>NUCLEOTIDE SEQUENCE</scope>
</reference>
<proteinExistence type="predicted"/>
<evidence type="ECO:0000256" key="1">
    <source>
        <dbReference type="SAM" id="MobiDB-lite"/>
    </source>
</evidence>
<feature type="region of interest" description="Disordered" evidence="1">
    <location>
        <begin position="66"/>
        <end position="92"/>
    </location>
</feature>
<accession>A0A815P9G4</accession>
<sequence length="92" mass="9790">MPSFKSDTEIIKQCQIIPLGEATPYVDNFQAAFNRQNGVGVPPTDEGQITFSATTTPYVDNFQAAFNHQNGGGVPPTDEGSIASDNSVVRNG</sequence>